<feature type="transmembrane region" description="Helical" evidence="1">
    <location>
        <begin position="403"/>
        <end position="423"/>
    </location>
</feature>
<evidence type="ECO:0000256" key="1">
    <source>
        <dbReference type="SAM" id="Phobius"/>
    </source>
</evidence>
<evidence type="ECO:0008006" key="4">
    <source>
        <dbReference type="Google" id="ProtNLM"/>
    </source>
</evidence>
<feature type="transmembrane region" description="Helical" evidence="1">
    <location>
        <begin position="378"/>
        <end position="397"/>
    </location>
</feature>
<feature type="transmembrane region" description="Helical" evidence="1">
    <location>
        <begin position="435"/>
        <end position="456"/>
    </location>
</feature>
<name>A0A3E2WMA3_9FIRM</name>
<feature type="transmembrane region" description="Helical" evidence="1">
    <location>
        <begin position="224"/>
        <end position="242"/>
    </location>
</feature>
<dbReference type="AlphaFoldDB" id="A0A3E2WMA3"/>
<protein>
    <recommendedName>
        <fullName evidence="4">Glycosyltransferase RgtA/B/C/D-like domain-containing protein</fullName>
    </recommendedName>
</protein>
<feature type="transmembrane region" description="Helical" evidence="1">
    <location>
        <begin position="125"/>
        <end position="143"/>
    </location>
</feature>
<comment type="caution">
    <text evidence="2">The sequence shown here is derived from an EMBL/GenBank/DDBJ whole genome shotgun (WGS) entry which is preliminary data.</text>
</comment>
<accession>A0A3E2WMA3</accession>
<feature type="transmembrane region" description="Helical" evidence="1">
    <location>
        <begin position="197"/>
        <end position="217"/>
    </location>
</feature>
<dbReference type="RefSeq" id="WP_025657816.1">
    <property type="nucleotide sequence ID" value="NZ_QVIA01000021.1"/>
</dbReference>
<proteinExistence type="predicted"/>
<reference evidence="2 3" key="1">
    <citation type="submission" date="2018-08" db="EMBL/GenBank/DDBJ databases">
        <title>A genome reference for cultivated species of the human gut microbiota.</title>
        <authorList>
            <person name="Zou Y."/>
            <person name="Xue W."/>
            <person name="Luo G."/>
        </authorList>
    </citation>
    <scope>NUCLEOTIDE SEQUENCE [LARGE SCALE GENOMIC DNA]</scope>
    <source>
        <strain evidence="2 3">AF19-21</strain>
    </source>
</reference>
<feature type="transmembrane region" description="Helical" evidence="1">
    <location>
        <begin position="149"/>
        <end position="167"/>
    </location>
</feature>
<keyword evidence="1" id="KW-0472">Membrane</keyword>
<dbReference type="EMBL" id="QVIA01000021">
    <property type="protein sequence ID" value="RGC28203.1"/>
    <property type="molecule type" value="Genomic_DNA"/>
</dbReference>
<dbReference type="Proteomes" id="UP000261111">
    <property type="component" value="Unassembled WGS sequence"/>
</dbReference>
<evidence type="ECO:0000313" key="3">
    <source>
        <dbReference type="Proteomes" id="UP000261111"/>
    </source>
</evidence>
<feature type="transmembrane region" description="Helical" evidence="1">
    <location>
        <begin position="174"/>
        <end position="191"/>
    </location>
</feature>
<feature type="transmembrane region" description="Helical" evidence="1">
    <location>
        <begin position="347"/>
        <end position="366"/>
    </location>
</feature>
<sequence>MRRNKSKKKFNINKVYANDIGRFGLSFFITLAIIVVVFLFVQPVFMTIDDARLLYVYAGYATGVPEANYLFSYYPLGWLLSNLYSAFPQISWYAIYHFTLICLSSCLIGKTIYKIGLQKNIKIVYLVMIHVILYLSFYLISTILMHFEVTATIIGTAGVILLLGIDFKNSKKGIIIFELLISVFCISLCYIQQFNAFYAICCYLLVAIVYIFLHAFIEKNLSRVLKYSIVYLFFLSLILLFVKGIEDKSKSSVEWQEYYKYNKYRVSFWDYEHETYEDNPELFDKIGWSEEFYQLSENMYFMDKRFNKENLGEIVEKFSWFELDEWDKLLQTWKTTLKELLTGEKLTLLHIYIVVLLFIVFIKMGIMRTYRKLYYPQIIAALCCILGTMLVISYLAARGRLPLRAWLASLIPCGTIVFVLFLMTYDKAKLSEKKIQKLCTALLLLFPWAGILANAYTKIYTVDWQYRQSSINIVGQIENYALEHSDHVYVFDQFGAQNYGVFTNYPDPKKRPVNLVPWGSSYVFTPTYYKQLEYLGKDKLLTENLFDEDVYYVTSYDSNYKDLLSNMLNKEYDHVEFREVGAIGDAAIIYKISKE</sequence>
<dbReference type="GeneID" id="93333803"/>
<feature type="transmembrane region" description="Helical" evidence="1">
    <location>
        <begin position="94"/>
        <end position="113"/>
    </location>
</feature>
<gene>
    <name evidence="2" type="ORF">DWX41_16880</name>
</gene>
<keyword evidence="1" id="KW-1133">Transmembrane helix</keyword>
<keyword evidence="1" id="KW-0812">Transmembrane</keyword>
<feature type="transmembrane region" description="Helical" evidence="1">
    <location>
        <begin position="20"/>
        <end position="41"/>
    </location>
</feature>
<organism evidence="2 3">
    <name type="scientific">Hungatella hathewayi</name>
    <dbReference type="NCBI Taxonomy" id="154046"/>
    <lineage>
        <taxon>Bacteria</taxon>
        <taxon>Bacillati</taxon>
        <taxon>Bacillota</taxon>
        <taxon>Clostridia</taxon>
        <taxon>Lachnospirales</taxon>
        <taxon>Lachnospiraceae</taxon>
        <taxon>Hungatella</taxon>
    </lineage>
</organism>
<evidence type="ECO:0000313" key="2">
    <source>
        <dbReference type="EMBL" id="RGC28203.1"/>
    </source>
</evidence>